<dbReference type="Proteomes" id="UP000789920">
    <property type="component" value="Unassembled WGS sequence"/>
</dbReference>
<reference evidence="1" key="1">
    <citation type="submission" date="2021-06" db="EMBL/GenBank/DDBJ databases">
        <authorList>
            <person name="Kallberg Y."/>
            <person name="Tangrot J."/>
            <person name="Rosling A."/>
        </authorList>
    </citation>
    <scope>NUCLEOTIDE SEQUENCE</scope>
    <source>
        <strain evidence="1">MA461A</strain>
    </source>
</reference>
<name>A0ACA9S1V8_9GLOM</name>
<accession>A0ACA9S1V8</accession>
<proteinExistence type="predicted"/>
<dbReference type="EMBL" id="CAJVQC010086450">
    <property type="protein sequence ID" value="CAG8822584.1"/>
    <property type="molecule type" value="Genomic_DNA"/>
</dbReference>
<feature type="non-terminal residue" evidence="1">
    <location>
        <position position="59"/>
    </location>
</feature>
<gene>
    <name evidence="1" type="ORF">RPERSI_LOCUS25837</name>
</gene>
<sequence>AEYFFNEFIIEIKKSKNSTYEDIKLLRFLEFCKEKVALDVNDRKILHKKYLERLDLMIN</sequence>
<organism evidence="1 2">
    <name type="scientific">Racocetra persica</name>
    <dbReference type="NCBI Taxonomy" id="160502"/>
    <lineage>
        <taxon>Eukaryota</taxon>
        <taxon>Fungi</taxon>
        <taxon>Fungi incertae sedis</taxon>
        <taxon>Mucoromycota</taxon>
        <taxon>Glomeromycotina</taxon>
        <taxon>Glomeromycetes</taxon>
        <taxon>Diversisporales</taxon>
        <taxon>Gigasporaceae</taxon>
        <taxon>Racocetra</taxon>
    </lineage>
</organism>
<evidence type="ECO:0000313" key="2">
    <source>
        <dbReference type="Proteomes" id="UP000789920"/>
    </source>
</evidence>
<feature type="non-terminal residue" evidence="1">
    <location>
        <position position="1"/>
    </location>
</feature>
<protein>
    <submittedName>
        <fullName evidence="1">2182_t:CDS:1</fullName>
    </submittedName>
</protein>
<keyword evidence="2" id="KW-1185">Reference proteome</keyword>
<comment type="caution">
    <text evidence="1">The sequence shown here is derived from an EMBL/GenBank/DDBJ whole genome shotgun (WGS) entry which is preliminary data.</text>
</comment>
<evidence type="ECO:0000313" key="1">
    <source>
        <dbReference type="EMBL" id="CAG8822584.1"/>
    </source>
</evidence>